<proteinExistence type="predicted"/>
<feature type="compositionally biased region" description="Polar residues" evidence="1">
    <location>
        <begin position="438"/>
        <end position="462"/>
    </location>
</feature>
<dbReference type="EMBL" id="CACVKT020001874">
    <property type="protein sequence ID" value="CAC5372891.1"/>
    <property type="molecule type" value="Genomic_DNA"/>
</dbReference>
<keyword evidence="5" id="KW-1185">Reference proteome</keyword>
<dbReference type="InterPro" id="IPR013098">
    <property type="entry name" value="Ig_I-set"/>
</dbReference>
<feature type="domain" description="Ig-like" evidence="3">
    <location>
        <begin position="242"/>
        <end position="317"/>
    </location>
</feature>
<evidence type="ECO:0000313" key="4">
    <source>
        <dbReference type="EMBL" id="CAC5372891.1"/>
    </source>
</evidence>
<dbReference type="OrthoDB" id="6143711at2759"/>
<feature type="signal peptide" evidence="2">
    <location>
        <begin position="1"/>
        <end position="26"/>
    </location>
</feature>
<dbReference type="InterPro" id="IPR003599">
    <property type="entry name" value="Ig_sub"/>
</dbReference>
<evidence type="ECO:0000313" key="5">
    <source>
        <dbReference type="Proteomes" id="UP000507470"/>
    </source>
</evidence>
<dbReference type="SMART" id="SM00409">
    <property type="entry name" value="IG"/>
    <property type="match status" value="2"/>
</dbReference>
<feature type="compositionally biased region" description="Polar residues" evidence="1">
    <location>
        <begin position="304"/>
        <end position="332"/>
    </location>
</feature>
<reference evidence="4 5" key="1">
    <citation type="submission" date="2020-06" db="EMBL/GenBank/DDBJ databases">
        <authorList>
            <person name="Li R."/>
            <person name="Bekaert M."/>
        </authorList>
    </citation>
    <scope>NUCLEOTIDE SEQUENCE [LARGE SCALE GENOMIC DNA]</scope>
    <source>
        <strain evidence="5">wild</strain>
    </source>
</reference>
<dbReference type="InterPro" id="IPR007110">
    <property type="entry name" value="Ig-like_dom"/>
</dbReference>
<evidence type="ECO:0000256" key="2">
    <source>
        <dbReference type="SAM" id="SignalP"/>
    </source>
</evidence>
<evidence type="ECO:0000259" key="3">
    <source>
        <dbReference type="PROSITE" id="PS50835"/>
    </source>
</evidence>
<feature type="domain" description="Ig-like" evidence="3">
    <location>
        <begin position="23"/>
        <end position="113"/>
    </location>
</feature>
<dbReference type="Proteomes" id="UP000507470">
    <property type="component" value="Unassembled WGS sequence"/>
</dbReference>
<dbReference type="SUPFAM" id="SSF48726">
    <property type="entry name" value="Immunoglobulin"/>
    <property type="match status" value="3"/>
</dbReference>
<feature type="region of interest" description="Disordered" evidence="1">
    <location>
        <begin position="300"/>
        <end position="332"/>
    </location>
</feature>
<dbReference type="InterPro" id="IPR036179">
    <property type="entry name" value="Ig-like_dom_sf"/>
</dbReference>
<sequence length="532" mass="58152">MIGNVHRSFNLLCIFLVLQRPVPVRTQVPPGSPVITGPEIIMMGETVTLTCTVNGGSPPPTVKWFVNDVVIDDTATTVGSTTLNSFTFTAVAKDHLKVFECQTENGVLQNPLSRTQFIRVHRTPNPPILTGPTTIVAGVLTKWTCRSEEGYPMQSMSMRLGNASFGRGFTSNSRLIGLKSYTVIGTLYWAPSTLNDKHMLYCDVYHKETLGANTPQTVGLLLSVKSNFTIKTPKDFYDPITGQSATLIVDVMSGKATKVSWYKNNYLIDASSNSRYSGGNYQTPSLTINRVELDDAGSYRASVTDGSDTKNTTITVSPKATPRQPTLTGPTSLTAGTTGSWTCISHGGFPLQTMSMRIGNKIFDSNDMSIYSQYEPAVMSFRIVSLQLTVKTPLSVRAPTTTYHPEVTKEVTLTVDIKGNPTEIRWIYQIFSLDESTVSPTTTDENPMMTNDSSSSTESNGTKDIIGEPTVGKSITLYIDVTSSNIKEVKWYKNNKEIHINSDPRLSGGNLQTNSLTIKNVQLLMQGIAAVQ</sequence>
<dbReference type="PANTHER" id="PTHR45889:SF8">
    <property type="entry name" value="IG-LIKE DOMAIN-CONTAINING PROTEIN"/>
    <property type="match status" value="1"/>
</dbReference>
<feature type="chain" id="PRO_5027001743" description="Ig-like domain-containing protein" evidence="2">
    <location>
        <begin position="27"/>
        <end position="532"/>
    </location>
</feature>
<dbReference type="Pfam" id="PF07679">
    <property type="entry name" value="I-set"/>
    <property type="match status" value="1"/>
</dbReference>
<dbReference type="AlphaFoldDB" id="A0A6J8ASX3"/>
<organism evidence="4 5">
    <name type="scientific">Mytilus coruscus</name>
    <name type="common">Sea mussel</name>
    <dbReference type="NCBI Taxonomy" id="42192"/>
    <lineage>
        <taxon>Eukaryota</taxon>
        <taxon>Metazoa</taxon>
        <taxon>Spiralia</taxon>
        <taxon>Lophotrochozoa</taxon>
        <taxon>Mollusca</taxon>
        <taxon>Bivalvia</taxon>
        <taxon>Autobranchia</taxon>
        <taxon>Pteriomorphia</taxon>
        <taxon>Mytilida</taxon>
        <taxon>Mytiloidea</taxon>
        <taxon>Mytilidae</taxon>
        <taxon>Mytilinae</taxon>
        <taxon>Mytilus</taxon>
    </lineage>
</organism>
<gene>
    <name evidence="4" type="ORF">MCOR_10833</name>
</gene>
<dbReference type="PANTHER" id="PTHR45889">
    <property type="entry name" value="IG-LIKE DOMAIN-CONTAINING PROTEIN"/>
    <property type="match status" value="1"/>
</dbReference>
<dbReference type="Pfam" id="PF13927">
    <property type="entry name" value="Ig_3"/>
    <property type="match status" value="1"/>
</dbReference>
<evidence type="ECO:0000256" key="1">
    <source>
        <dbReference type="SAM" id="MobiDB-lite"/>
    </source>
</evidence>
<protein>
    <recommendedName>
        <fullName evidence="3">Ig-like domain-containing protein</fullName>
    </recommendedName>
</protein>
<dbReference type="Gene3D" id="2.60.40.10">
    <property type="entry name" value="Immunoglobulins"/>
    <property type="match status" value="3"/>
</dbReference>
<feature type="region of interest" description="Disordered" evidence="1">
    <location>
        <begin position="438"/>
        <end position="466"/>
    </location>
</feature>
<accession>A0A6J8ASX3</accession>
<dbReference type="PROSITE" id="PS50835">
    <property type="entry name" value="IG_LIKE"/>
    <property type="match status" value="2"/>
</dbReference>
<name>A0A6J8ASX3_MYTCO</name>
<dbReference type="InterPro" id="IPR013783">
    <property type="entry name" value="Ig-like_fold"/>
</dbReference>
<keyword evidence="2" id="KW-0732">Signal</keyword>